<comment type="subcellular location">
    <subcellularLocation>
        <location evidence="1">Membrane</location>
        <topology evidence="1">Multi-pass membrane protein</topology>
    </subcellularLocation>
</comment>
<feature type="transmembrane region" description="Helical" evidence="3">
    <location>
        <begin position="140"/>
        <end position="162"/>
    </location>
</feature>
<organism evidence="5 6">
    <name type="scientific">Psilocybe cyanescens</name>
    <dbReference type="NCBI Taxonomy" id="93625"/>
    <lineage>
        <taxon>Eukaryota</taxon>
        <taxon>Fungi</taxon>
        <taxon>Dikarya</taxon>
        <taxon>Basidiomycota</taxon>
        <taxon>Agaricomycotina</taxon>
        <taxon>Agaricomycetes</taxon>
        <taxon>Agaricomycetidae</taxon>
        <taxon>Agaricales</taxon>
        <taxon>Agaricineae</taxon>
        <taxon>Strophariaceae</taxon>
        <taxon>Psilocybe</taxon>
    </lineage>
</organism>
<comment type="similarity">
    <text evidence="2">Belongs to the major facilitator superfamily. Monocarboxylate porter (TC 2.A.1.13) family.</text>
</comment>
<dbReference type="Gene3D" id="1.20.1250.20">
    <property type="entry name" value="MFS general substrate transporter like domains"/>
    <property type="match status" value="2"/>
</dbReference>
<dbReference type="InterPro" id="IPR011701">
    <property type="entry name" value="MFS"/>
</dbReference>
<keyword evidence="3" id="KW-0812">Transmembrane</keyword>
<feature type="transmembrane region" description="Helical" evidence="3">
    <location>
        <begin position="382"/>
        <end position="407"/>
    </location>
</feature>
<feature type="transmembrane region" description="Helical" evidence="3">
    <location>
        <begin position="291"/>
        <end position="311"/>
    </location>
</feature>
<keyword evidence="3" id="KW-0472">Membrane</keyword>
<dbReference type="InParanoid" id="A0A409X273"/>
<feature type="transmembrane region" description="Helical" evidence="3">
    <location>
        <begin position="427"/>
        <end position="446"/>
    </location>
</feature>
<evidence type="ECO:0000259" key="4">
    <source>
        <dbReference type="PROSITE" id="PS50850"/>
    </source>
</evidence>
<dbReference type="InterPro" id="IPR050327">
    <property type="entry name" value="Proton-linked_MCT"/>
</dbReference>
<dbReference type="InterPro" id="IPR020846">
    <property type="entry name" value="MFS_dom"/>
</dbReference>
<dbReference type="PROSITE" id="PS50850">
    <property type="entry name" value="MFS"/>
    <property type="match status" value="1"/>
</dbReference>
<evidence type="ECO:0000256" key="1">
    <source>
        <dbReference type="ARBA" id="ARBA00004141"/>
    </source>
</evidence>
<sequence length="457" mass="49609">MTAFYGLSNSPKKSLTIYQDEKLRQDLPKLTEASVSSVIEVDITSREFSEYGVDLAPVDKGRQAWTFVFSACIFDSFIWGWNNTYGIFQDYYSTHPPFDIASSGEISIIGTASVGIQYIEVVLVIALFQRYPELPKPAMWASLGIVFGIGAGVFYAPILMWLSDWFVMRRGLAGGIIFGGSGIGGFVLPIIMGYLLDVVGFGWTIRIFGLVLGVCGGIALLGVNPRFPVRKPTDERPRRQWFPRNLSPYKNPVFLSMFALEMGVNSVQALGFYPVSIFLPTYTSYLSVRTFPSTMILALFNAASVVCYILFGRICDSYPYPYIILMSGVGSALAAFLLWGYASTLGWMFAFSIVFGGFNGGFPGAWPAAASEIGGSRNDITSLMMGTFAIVKGVGAIVGPIIAASLRDINNDSGSRYGGFGFLKVEIFVGSMAVATSVGALILSFISESKRKSGAHS</sequence>
<keyword evidence="3" id="KW-1133">Transmembrane helix</keyword>
<feature type="transmembrane region" description="Helical" evidence="3">
    <location>
        <begin position="348"/>
        <end position="370"/>
    </location>
</feature>
<dbReference type="SUPFAM" id="SSF103473">
    <property type="entry name" value="MFS general substrate transporter"/>
    <property type="match status" value="1"/>
</dbReference>
<name>A0A409X273_PSICY</name>
<dbReference type="Pfam" id="PF07690">
    <property type="entry name" value="MFS_1"/>
    <property type="match status" value="1"/>
</dbReference>
<evidence type="ECO:0000256" key="2">
    <source>
        <dbReference type="ARBA" id="ARBA00006727"/>
    </source>
</evidence>
<evidence type="ECO:0000313" key="6">
    <source>
        <dbReference type="Proteomes" id="UP000283269"/>
    </source>
</evidence>
<feature type="transmembrane region" description="Helical" evidence="3">
    <location>
        <begin position="106"/>
        <end position="128"/>
    </location>
</feature>
<dbReference type="Proteomes" id="UP000283269">
    <property type="component" value="Unassembled WGS sequence"/>
</dbReference>
<proteinExistence type="inferred from homology"/>
<dbReference type="EMBL" id="NHYD01002796">
    <property type="protein sequence ID" value="PPQ84852.1"/>
    <property type="molecule type" value="Genomic_DNA"/>
</dbReference>
<dbReference type="GO" id="GO:0022857">
    <property type="term" value="F:transmembrane transporter activity"/>
    <property type="evidence" value="ECO:0007669"/>
    <property type="project" value="InterPro"/>
</dbReference>
<feature type="domain" description="Major facilitator superfamily (MFS) profile" evidence="4">
    <location>
        <begin position="249"/>
        <end position="457"/>
    </location>
</feature>
<dbReference type="OrthoDB" id="2213137at2759"/>
<feature type="transmembrane region" description="Helical" evidence="3">
    <location>
        <begin position="253"/>
        <end position="279"/>
    </location>
</feature>
<dbReference type="GO" id="GO:0016020">
    <property type="term" value="C:membrane"/>
    <property type="evidence" value="ECO:0007669"/>
    <property type="project" value="UniProtKB-SubCell"/>
</dbReference>
<feature type="transmembrane region" description="Helical" evidence="3">
    <location>
        <begin position="323"/>
        <end position="342"/>
    </location>
</feature>
<keyword evidence="6" id="KW-1185">Reference proteome</keyword>
<evidence type="ECO:0000313" key="5">
    <source>
        <dbReference type="EMBL" id="PPQ84852.1"/>
    </source>
</evidence>
<dbReference type="InterPro" id="IPR036259">
    <property type="entry name" value="MFS_trans_sf"/>
</dbReference>
<comment type="caution">
    <text evidence="5">The sequence shown here is derived from an EMBL/GenBank/DDBJ whole genome shotgun (WGS) entry which is preliminary data.</text>
</comment>
<dbReference type="AlphaFoldDB" id="A0A409X273"/>
<gene>
    <name evidence="5" type="ORF">CVT25_004988</name>
</gene>
<accession>A0A409X273</accession>
<dbReference type="PANTHER" id="PTHR11360">
    <property type="entry name" value="MONOCARBOXYLATE TRANSPORTER"/>
    <property type="match status" value="1"/>
</dbReference>
<feature type="transmembrane region" description="Helical" evidence="3">
    <location>
        <begin position="174"/>
        <end position="195"/>
    </location>
</feature>
<protein>
    <recommendedName>
        <fullName evidence="4">Major facilitator superfamily (MFS) profile domain-containing protein</fullName>
    </recommendedName>
</protein>
<dbReference type="PANTHER" id="PTHR11360:SF287">
    <property type="entry name" value="MFS MONOCARBOXYLATE TRANSPORTER"/>
    <property type="match status" value="1"/>
</dbReference>
<reference evidence="5 6" key="1">
    <citation type="journal article" date="2018" name="Evol. Lett.">
        <title>Horizontal gene cluster transfer increased hallucinogenic mushroom diversity.</title>
        <authorList>
            <person name="Reynolds H.T."/>
            <person name="Vijayakumar V."/>
            <person name="Gluck-Thaler E."/>
            <person name="Korotkin H.B."/>
            <person name="Matheny P.B."/>
            <person name="Slot J.C."/>
        </authorList>
    </citation>
    <scope>NUCLEOTIDE SEQUENCE [LARGE SCALE GENOMIC DNA]</scope>
    <source>
        <strain evidence="5 6">2631</strain>
    </source>
</reference>
<dbReference type="STRING" id="93625.A0A409X273"/>
<evidence type="ECO:0000256" key="3">
    <source>
        <dbReference type="SAM" id="Phobius"/>
    </source>
</evidence>
<feature type="transmembrane region" description="Helical" evidence="3">
    <location>
        <begin position="201"/>
        <end position="223"/>
    </location>
</feature>